<dbReference type="PANTHER" id="PTHR24198:SF165">
    <property type="entry name" value="ANKYRIN REPEAT-CONTAINING PROTEIN-RELATED"/>
    <property type="match status" value="1"/>
</dbReference>
<keyword evidence="2 3" id="KW-0040">ANK repeat</keyword>
<dbReference type="Proteomes" id="UP001186944">
    <property type="component" value="Unassembled WGS sequence"/>
</dbReference>
<dbReference type="PROSITE" id="PS50297">
    <property type="entry name" value="ANK_REP_REGION"/>
    <property type="match status" value="1"/>
</dbReference>
<dbReference type="AlphaFoldDB" id="A0AA88XZ61"/>
<evidence type="ECO:0000256" key="1">
    <source>
        <dbReference type="ARBA" id="ARBA00022737"/>
    </source>
</evidence>
<evidence type="ECO:0000256" key="3">
    <source>
        <dbReference type="PROSITE-ProRule" id="PRU00023"/>
    </source>
</evidence>
<keyword evidence="1" id="KW-0677">Repeat</keyword>
<gene>
    <name evidence="4" type="ORF">FSP39_005364</name>
</gene>
<dbReference type="EMBL" id="VSWD01000008">
    <property type="protein sequence ID" value="KAK3094714.1"/>
    <property type="molecule type" value="Genomic_DNA"/>
</dbReference>
<dbReference type="Gene3D" id="1.25.40.20">
    <property type="entry name" value="Ankyrin repeat-containing domain"/>
    <property type="match status" value="3"/>
</dbReference>
<keyword evidence="5" id="KW-1185">Reference proteome</keyword>
<reference evidence="4" key="1">
    <citation type="submission" date="2019-08" db="EMBL/GenBank/DDBJ databases">
        <title>The improved chromosome-level genome for the pearl oyster Pinctada fucata martensii using PacBio sequencing and Hi-C.</title>
        <authorList>
            <person name="Zheng Z."/>
        </authorList>
    </citation>
    <scope>NUCLEOTIDE SEQUENCE</scope>
    <source>
        <strain evidence="4">ZZ-2019</strain>
        <tissue evidence="4">Adductor muscle</tissue>
    </source>
</reference>
<dbReference type="SMART" id="SM00248">
    <property type="entry name" value="ANK"/>
    <property type="match status" value="11"/>
</dbReference>
<comment type="caution">
    <text evidence="4">The sequence shown here is derived from an EMBL/GenBank/DDBJ whole genome shotgun (WGS) entry which is preliminary data.</text>
</comment>
<dbReference type="InterPro" id="IPR036770">
    <property type="entry name" value="Ankyrin_rpt-contain_sf"/>
</dbReference>
<dbReference type="SUPFAM" id="SSF48403">
    <property type="entry name" value="Ankyrin repeat"/>
    <property type="match status" value="1"/>
</dbReference>
<sequence length="603" mass="69155">MEKQSKEKKLRIAKIFKCMVKDDEDEIIWTLSSNIDLAKEEFGFEMKQSGNKCICGHMFEKLRHNDHVFHINKLSDWIVAGHCPHAEKESNHLKQEARSTFLHCACALGKLRVVKFLAHEHDVSLELTTKAVLFSPIHFAIYNRNMELFNFLMAKKVNINKCCRGLDRYSPLMLAVMEKSTEMVQRLLQQDDIQKNFVNSVQKGALCCAVENEDDEMVDILTRNGVLATPATLQRAESLGNAFILEKVLNTRGIEFFLPRQQHDAIYQAVIKGRLSALSVYLEKGFSLNFLSQFESPVEENPLFHAVLRNAVEMVRLLVKNKVDVSFKIGGRTPLELARIMDYQEVAEILQSEHKRRKLSVHKKGSCKDDEESPLQTLLTLTLSNEILLPAIKKLITKGFDINAYEACGFTSLHSSIFKDNVELVKFLIQNGADPNRQSKEPCYLTPLQAAVIRGSLPIVKLLLTENVKMEISRPVLVLYGTDTYYTDWIVNPKHMPRHRSALCDAVCRSHVNIAILLLHCGFNLAEEEADNVRWMMKHTKSNHVRKLMTDHVRVPRKLSIMCRDSIRRQYRHNIQKVVAEQDIPRTLKNMLLLQDLISQNIT</sequence>
<evidence type="ECO:0000313" key="4">
    <source>
        <dbReference type="EMBL" id="KAK3094714.1"/>
    </source>
</evidence>
<name>A0AA88XZ61_PINIB</name>
<dbReference type="PANTHER" id="PTHR24198">
    <property type="entry name" value="ANKYRIN REPEAT AND PROTEIN KINASE DOMAIN-CONTAINING PROTEIN"/>
    <property type="match status" value="1"/>
</dbReference>
<accession>A0AA88XZ61</accession>
<dbReference type="Pfam" id="PF12796">
    <property type="entry name" value="Ank_2"/>
    <property type="match status" value="3"/>
</dbReference>
<proteinExistence type="predicted"/>
<organism evidence="4 5">
    <name type="scientific">Pinctada imbricata</name>
    <name type="common">Atlantic pearl-oyster</name>
    <name type="synonym">Pinctada martensii</name>
    <dbReference type="NCBI Taxonomy" id="66713"/>
    <lineage>
        <taxon>Eukaryota</taxon>
        <taxon>Metazoa</taxon>
        <taxon>Spiralia</taxon>
        <taxon>Lophotrochozoa</taxon>
        <taxon>Mollusca</taxon>
        <taxon>Bivalvia</taxon>
        <taxon>Autobranchia</taxon>
        <taxon>Pteriomorphia</taxon>
        <taxon>Pterioida</taxon>
        <taxon>Pterioidea</taxon>
        <taxon>Pteriidae</taxon>
        <taxon>Pinctada</taxon>
    </lineage>
</organism>
<dbReference type="InterPro" id="IPR002110">
    <property type="entry name" value="Ankyrin_rpt"/>
</dbReference>
<evidence type="ECO:0000313" key="5">
    <source>
        <dbReference type="Proteomes" id="UP001186944"/>
    </source>
</evidence>
<feature type="repeat" description="ANK" evidence="3">
    <location>
        <begin position="408"/>
        <end position="440"/>
    </location>
</feature>
<evidence type="ECO:0000256" key="2">
    <source>
        <dbReference type="ARBA" id="ARBA00023043"/>
    </source>
</evidence>
<protein>
    <submittedName>
        <fullName evidence="4">Uncharacterized protein</fullName>
    </submittedName>
</protein>
<dbReference type="PROSITE" id="PS50088">
    <property type="entry name" value="ANK_REPEAT"/>
    <property type="match status" value="1"/>
</dbReference>